<comment type="caution">
    <text evidence="1">The sequence shown here is derived from an EMBL/GenBank/DDBJ whole genome shotgun (WGS) entry which is preliminary data.</text>
</comment>
<dbReference type="EMBL" id="JAYMYQ010000006">
    <property type="protein sequence ID" value="KAK7323860.1"/>
    <property type="molecule type" value="Genomic_DNA"/>
</dbReference>
<dbReference type="Proteomes" id="UP001367508">
    <property type="component" value="Unassembled WGS sequence"/>
</dbReference>
<evidence type="ECO:0000313" key="1">
    <source>
        <dbReference type="EMBL" id="KAK7323860.1"/>
    </source>
</evidence>
<protein>
    <submittedName>
        <fullName evidence="1">Uncharacterized protein</fullName>
    </submittedName>
</protein>
<gene>
    <name evidence="1" type="ORF">VNO77_27357</name>
</gene>
<evidence type="ECO:0000313" key="2">
    <source>
        <dbReference type="Proteomes" id="UP001367508"/>
    </source>
</evidence>
<sequence>METIQSSKARCSKSKALSSSNVSIAYEALLWHSNVVLVFQAEQISFARSNIENRNQQAIFPHYDIGNSPLPASVTNGESPDLSSENSQEWRCKITRMSLFSLARNEGYFLRNEASEKMRDTKKTGPPLENPKPNLESMMRLCPCVYS</sequence>
<organism evidence="1 2">
    <name type="scientific">Canavalia gladiata</name>
    <name type="common">Sword bean</name>
    <name type="synonym">Dolichos gladiatus</name>
    <dbReference type="NCBI Taxonomy" id="3824"/>
    <lineage>
        <taxon>Eukaryota</taxon>
        <taxon>Viridiplantae</taxon>
        <taxon>Streptophyta</taxon>
        <taxon>Embryophyta</taxon>
        <taxon>Tracheophyta</taxon>
        <taxon>Spermatophyta</taxon>
        <taxon>Magnoliopsida</taxon>
        <taxon>eudicotyledons</taxon>
        <taxon>Gunneridae</taxon>
        <taxon>Pentapetalae</taxon>
        <taxon>rosids</taxon>
        <taxon>fabids</taxon>
        <taxon>Fabales</taxon>
        <taxon>Fabaceae</taxon>
        <taxon>Papilionoideae</taxon>
        <taxon>50 kb inversion clade</taxon>
        <taxon>NPAAA clade</taxon>
        <taxon>indigoferoid/millettioid clade</taxon>
        <taxon>Phaseoleae</taxon>
        <taxon>Canavalia</taxon>
    </lineage>
</organism>
<name>A0AAN9KU00_CANGL</name>
<accession>A0AAN9KU00</accession>
<reference evidence="1 2" key="1">
    <citation type="submission" date="2024-01" db="EMBL/GenBank/DDBJ databases">
        <title>The genomes of 5 underutilized Papilionoideae crops provide insights into root nodulation and disease resistanc.</title>
        <authorList>
            <person name="Jiang F."/>
        </authorList>
    </citation>
    <scope>NUCLEOTIDE SEQUENCE [LARGE SCALE GENOMIC DNA]</scope>
    <source>
        <strain evidence="1">LVBAO_FW01</strain>
        <tissue evidence="1">Leaves</tissue>
    </source>
</reference>
<keyword evidence="2" id="KW-1185">Reference proteome</keyword>
<dbReference type="AlphaFoldDB" id="A0AAN9KU00"/>
<proteinExistence type="predicted"/>